<dbReference type="GO" id="GO:0000112">
    <property type="term" value="C:nucleotide-excision repair factor 3 complex"/>
    <property type="evidence" value="ECO:0007669"/>
    <property type="project" value="EnsemblFungi"/>
</dbReference>
<dbReference type="GO" id="GO:0016818">
    <property type="term" value="F:hydrolase activity, acting on acid anhydrides, in phosphorus-containing anhydrides"/>
    <property type="evidence" value="ECO:0007669"/>
    <property type="project" value="InterPro"/>
</dbReference>
<feature type="domain" description="Helicase ATP-binding" evidence="23">
    <location>
        <begin position="60"/>
        <end position="348"/>
    </location>
</feature>
<dbReference type="OrthoDB" id="272481at2759"/>
<dbReference type="Pfam" id="PF06733">
    <property type="entry name" value="DEAD_2"/>
    <property type="match status" value="1"/>
</dbReference>
<dbReference type="Gene3D" id="3.40.50.300">
    <property type="entry name" value="P-loop containing nucleotide triphosphate hydrolases"/>
    <property type="match status" value="2"/>
</dbReference>
<comment type="cofactor">
    <cofactor evidence="1">
        <name>[4Fe-4S] cluster</name>
        <dbReference type="ChEBI" id="CHEBI:49883"/>
    </cofactor>
</comment>
<evidence type="ECO:0000256" key="12">
    <source>
        <dbReference type="ARBA" id="ARBA00023014"/>
    </source>
</evidence>
<dbReference type="OMA" id="WQTMGIL"/>
<dbReference type="Pfam" id="PF06777">
    <property type="entry name" value="HBB"/>
    <property type="match status" value="1"/>
</dbReference>
<dbReference type="EC" id="5.6.2.3" evidence="19"/>
<dbReference type="SMART" id="SM00491">
    <property type="entry name" value="HELICc2"/>
    <property type="match status" value="1"/>
</dbReference>
<dbReference type="GO" id="GO:0003684">
    <property type="term" value="F:damaged DNA binding"/>
    <property type="evidence" value="ECO:0007669"/>
    <property type="project" value="EnsemblFungi"/>
</dbReference>
<dbReference type="InterPro" id="IPR006554">
    <property type="entry name" value="Helicase-like_DEXD_c2"/>
</dbReference>
<evidence type="ECO:0000313" key="24">
    <source>
        <dbReference type="EMBL" id="EDK40205.2"/>
    </source>
</evidence>
<dbReference type="GO" id="GO:0000439">
    <property type="term" value="C:transcription factor TFIIH core complex"/>
    <property type="evidence" value="ECO:0007669"/>
    <property type="project" value="EnsemblFungi"/>
</dbReference>
<evidence type="ECO:0000256" key="15">
    <source>
        <dbReference type="ARBA" id="ARBA00023163"/>
    </source>
</evidence>
<dbReference type="NCBIfam" id="TIGR00604">
    <property type="entry name" value="rad3"/>
    <property type="match status" value="1"/>
</dbReference>
<dbReference type="InterPro" id="IPR045028">
    <property type="entry name" value="DinG/Rad3-like"/>
</dbReference>
<evidence type="ECO:0000256" key="13">
    <source>
        <dbReference type="ARBA" id="ARBA00023015"/>
    </source>
</evidence>
<accession>A5DM02</accession>
<dbReference type="InterPro" id="IPR014013">
    <property type="entry name" value="Helic_SF1/SF2_ATP-bd_DinG/Rad3"/>
</dbReference>
<evidence type="ECO:0000256" key="18">
    <source>
        <dbReference type="ARBA" id="ARBA00023242"/>
    </source>
</evidence>
<keyword evidence="8" id="KW-0378">Hydrolase</keyword>
<evidence type="ECO:0000256" key="8">
    <source>
        <dbReference type="ARBA" id="ARBA00022801"/>
    </source>
</evidence>
<dbReference type="FunFam" id="3.40.50.300:FF:000135">
    <property type="entry name" value="DNA repair helicase RAD3, putative"/>
    <property type="match status" value="1"/>
</dbReference>
<keyword evidence="6" id="KW-0547">Nucleotide-binding</keyword>
<evidence type="ECO:0000313" key="25">
    <source>
        <dbReference type="Proteomes" id="UP000001997"/>
    </source>
</evidence>
<dbReference type="InterPro" id="IPR010614">
    <property type="entry name" value="RAD3-like_helicase_DEAD"/>
</dbReference>
<evidence type="ECO:0000256" key="14">
    <source>
        <dbReference type="ARBA" id="ARBA00023125"/>
    </source>
</evidence>
<evidence type="ECO:0000256" key="4">
    <source>
        <dbReference type="ARBA" id="ARBA00022485"/>
    </source>
</evidence>
<dbReference type="InterPro" id="IPR027417">
    <property type="entry name" value="P-loop_NTPase"/>
</dbReference>
<dbReference type="SMART" id="SM00488">
    <property type="entry name" value="DEXDc2"/>
    <property type="match status" value="1"/>
</dbReference>
<keyword evidence="21" id="KW-0175">Coiled coil</keyword>
<dbReference type="Pfam" id="PF13307">
    <property type="entry name" value="Helicase_C_2"/>
    <property type="match status" value="1"/>
</dbReference>
<dbReference type="HOGENOM" id="CLU_011312_1_0_1"/>
<dbReference type="InParanoid" id="A5DM02"/>
<keyword evidence="25" id="KW-1185">Reference proteome</keyword>
<dbReference type="Gene3D" id="1.10.30.20">
    <property type="entry name" value="Bacterial XPD DNA helicase, FeS cluster domain"/>
    <property type="match status" value="1"/>
</dbReference>
<dbReference type="FunCoup" id="A5DM02">
    <property type="interactions" value="824"/>
</dbReference>
<dbReference type="PROSITE" id="PS00690">
    <property type="entry name" value="DEAH_ATP_HELICASE"/>
    <property type="match status" value="1"/>
</dbReference>
<dbReference type="eggNOG" id="KOG1131">
    <property type="taxonomic scope" value="Eukaryota"/>
</dbReference>
<dbReference type="SUPFAM" id="SSF52540">
    <property type="entry name" value="P-loop containing nucleoside triphosphate hydrolases"/>
    <property type="match status" value="2"/>
</dbReference>
<feature type="coiled-coil region" evidence="21">
    <location>
        <begin position="319"/>
        <end position="361"/>
    </location>
</feature>
<evidence type="ECO:0000256" key="10">
    <source>
        <dbReference type="ARBA" id="ARBA00022840"/>
    </source>
</evidence>
<dbReference type="FunFam" id="1.10.275.40:FF:000001">
    <property type="entry name" value="DNA repair helicase (Rad3)"/>
    <property type="match status" value="1"/>
</dbReference>
<dbReference type="KEGG" id="pgu:PGUG_04303"/>
<proteinExistence type="inferred from homology"/>
<sequence>MVVLEVRVPLNSLVILFYYLVTFSTFSLILPLTSSLSHPHTFAQISSLDPPGSMKFFIDDLPVLFPYPRIYPEQYAYMSDIKKTLDVGGNCILEMPSGTGKTISLLSLTVAYQMHYPEHRKIVYCSRTMSEIEKALIELHKLMEYRAEELGYVEDFRGLGLTSRKNLCIHPTISKERKGNVVDEKCRRITNGQLKQKIESGAVSPDLQANNPEAYTLCNYHENMNDMDSHSYVPNGVYSFDGLINYSKEKQICPYFTVRRMIPFCNIIIYSYHYLLDPKIAERVSKELSKDSIIIFDEAHNIDNVCIESLSLDLTDDTLKRATRGANKLGEAVDEMKAQDSEKLQNEYEKLVEGLRDAEIARDEELFMSNPALPQDLLDEAIPGNIRKAEHFISFLKRFIEYLKTRMKVLHVISETPLSFLQHLKDLTFIERKPLRFCSERLSLLVRTLELSEIEDFNALKDIATFATLVSTYDRGFQLILEPFETDGATVPNPILHFTCLDASIAMKPVFDRFSSVIITSGTISPLDMYPRMLNFQTVIQESYTMTLARRSFLPMIVTKGADQVSISSQFEIRNDPSVVRNYGSLLIEFSKITPDGMVVFFPSYLYMESIISMWQTMGVLDEVWKHKLILVETPDAQVTSLALETYRKACSNGRGAVLLSVARGKVSEGIDFDHHYGRTVLMIGIPFQYTESRILKARLEFLRDNYQIRENDFLSFDAMRHAAQCLGRVLRGKDDYGIMVLADRRFRRKKNQLPKWIAQALYESDENLSTDMALANAKKFLRSLAQPTNPKDQEGVSVWDIHQLEKFQNEHQLQVASADFKTNKAKDEDGFMDIDEADLELL</sequence>
<keyword evidence="7" id="KW-0227">DNA damage</keyword>
<dbReference type="PANTHER" id="PTHR11472">
    <property type="entry name" value="DNA REPAIR DEAD HELICASE RAD3/XP-D SUBFAMILY MEMBER"/>
    <property type="match status" value="1"/>
</dbReference>
<evidence type="ECO:0000256" key="11">
    <source>
        <dbReference type="ARBA" id="ARBA00023004"/>
    </source>
</evidence>
<keyword evidence="22" id="KW-0472">Membrane</keyword>
<dbReference type="GO" id="GO:0045951">
    <property type="term" value="P:positive regulation of mitotic recombination"/>
    <property type="evidence" value="ECO:0007669"/>
    <property type="project" value="EnsemblFungi"/>
</dbReference>
<dbReference type="FunFam" id="3.40.50.300:FF:000128">
    <property type="entry name" value="Putative DNA repair helicase RAD3"/>
    <property type="match status" value="1"/>
</dbReference>
<feature type="transmembrane region" description="Helical" evidence="22">
    <location>
        <begin position="12"/>
        <end position="32"/>
    </location>
</feature>
<evidence type="ECO:0000259" key="23">
    <source>
        <dbReference type="PROSITE" id="PS51193"/>
    </source>
</evidence>
<dbReference type="Gene3D" id="1.10.275.40">
    <property type="match status" value="1"/>
</dbReference>
<keyword evidence="11" id="KW-0408">Iron</keyword>
<protein>
    <recommendedName>
        <fullName evidence="19">DNA 5'-3' helicase</fullName>
        <ecNumber evidence="19">5.6.2.3</ecNumber>
    </recommendedName>
</protein>
<evidence type="ECO:0000256" key="9">
    <source>
        <dbReference type="ARBA" id="ARBA00022806"/>
    </source>
</evidence>
<evidence type="ECO:0000256" key="22">
    <source>
        <dbReference type="SAM" id="Phobius"/>
    </source>
</evidence>
<dbReference type="InterPro" id="IPR042493">
    <property type="entry name" value="XPD_DNA_FeS"/>
</dbReference>
<dbReference type="PRINTS" id="PR00852">
    <property type="entry name" value="XRODRMPGMNTD"/>
</dbReference>
<dbReference type="VEuPathDB" id="FungiDB:PGUG_04303"/>
<keyword evidence="9" id="KW-0347">Helicase</keyword>
<keyword evidence="10" id="KW-0067">ATP-binding</keyword>
<dbReference type="InterPro" id="IPR001945">
    <property type="entry name" value="RAD3/XPD"/>
</dbReference>
<dbReference type="FunFam" id="1.10.30.20:FF:000001">
    <property type="entry name" value="DNA repair helicase rad15"/>
    <property type="match status" value="1"/>
</dbReference>
<evidence type="ECO:0000256" key="16">
    <source>
        <dbReference type="ARBA" id="ARBA00023204"/>
    </source>
</evidence>
<dbReference type="PANTHER" id="PTHR11472:SF1">
    <property type="entry name" value="GENERAL TRANSCRIPTION AND DNA REPAIR FACTOR IIH HELICASE SUBUNIT XPD"/>
    <property type="match status" value="1"/>
</dbReference>
<dbReference type="FunFam" id="3.40.50.300:FF:000381">
    <property type="entry name" value="TFIIH basal transcription factor complex helicase subunit"/>
    <property type="match status" value="1"/>
</dbReference>
<evidence type="ECO:0000256" key="7">
    <source>
        <dbReference type="ARBA" id="ARBA00022763"/>
    </source>
</evidence>
<evidence type="ECO:0000256" key="17">
    <source>
        <dbReference type="ARBA" id="ARBA00023235"/>
    </source>
</evidence>
<evidence type="ECO:0000256" key="2">
    <source>
        <dbReference type="ARBA" id="ARBA00004123"/>
    </source>
</evidence>
<evidence type="ECO:0000256" key="19">
    <source>
        <dbReference type="ARBA" id="ARBA00044969"/>
    </source>
</evidence>
<keyword evidence="12" id="KW-0411">Iron-sulfur</keyword>
<dbReference type="Proteomes" id="UP000001997">
    <property type="component" value="Unassembled WGS sequence"/>
</dbReference>
<dbReference type="GeneID" id="5125447"/>
<keyword evidence="22" id="KW-0812">Transmembrane</keyword>
<dbReference type="GO" id="GO:0051539">
    <property type="term" value="F:4 iron, 4 sulfur cluster binding"/>
    <property type="evidence" value="ECO:0007669"/>
    <property type="project" value="UniProtKB-KW"/>
</dbReference>
<keyword evidence="22" id="KW-1133">Transmembrane helix</keyword>
<dbReference type="CDD" id="cd18788">
    <property type="entry name" value="SF2_C_XPD"/>
    <property type="match status" value="1"/>
</dbReference>
<comment type="similarity">
    <text evidence="3">Belongs to the helicase family. RAD3/XPD subfamily.</text>
</comment>
<comment type="catalytic activity">
    <reaction evidence="20">
        <text>ATP + H2O = ADP + phosphate + H(+)</text>
        <dbReference type="Rhea" id="RHEA:13065"/>
        <dbReference type="ChEBI" id="CHEBI:15377"/>
        <dbReference type="ChEBI" id="CHEBI:15378"/>
        <dbReference type="ChEBI" id="CHEBI:30616"/>
        <dbReference type="ChEBI" id="CHEBI:43474"/>
        <dbReference type="ChEBI" id="CHEBI:456216"/>
        <dbReference type="EC" id="5.6.2.3"/>
    </reaction>
</comment>
<dbReference type="InterPro" id="IPR010643">
    <property type="entry name" value="HBB"/>
</dbReference>
<evidence type="ECO:0000256" key="20">
    <source>
        <dbReference type="ARBA" id="ARBA00048954"/>
    </source>
</evidence>
<keyword evidence="13" id="KW-0805">Transcription regulation</keyword>
<reference evidence="24 25" key="1">
    <citation type="journal article" date="2009" name="Nature">
        <title>Evolution of pathogenicity and sexual reproduction in eight Candida genomes.</title>
        <authorList>
            <person name="Butler G."/>
            <person name="Rasmussen M.D."/>
            <person name="Lin M.F."/>
            <person name="Santos M.A."/>
            <person name="Sakthikumar S."/>
            <person name="Munro C.A."/>
            <person name="Rheinbay E."/>
            <person name="Grabherr M."/>
            <person name="Forche A."/>
            <person name="Reedy J.L."/>
            <person name="Agrafioti I."/>
            <person name="Arnaud M.B."/>
            <person name="Bates S."/>
            <person name="Brown A.J."/>
            <person name="Brunke S."/>
            <person name="Costanzo M.C."/>
            <person name="Fitzpatrick D.A."/>
            <person name="de Groot P.W."/>
            <person name="Harris D."/>
            <person name="Hoyer L.L."/>
            <person name="Hube B."/>
            <person name="Klis F.M."/>
            <person name="Kodira C."/>
            <person name="Lennard N."/>
            <person name="Logue M.E."/>
            <person name="Martin R."/>
            <person name="Neiman A.M."/>
            <person name="Nikolaou E."/>
            <person name="Quail M.A."/>
            <person name="Quinn J."/>
            <person name="Santos M.C."/>
            <person name="Schmitzberger F.F."/>
            <person name="Sherlock G."/>
            <person name="Shah P."/>
            <person name="Silverstein K.A."/>
            <person name="Skrzypek M.S."/>
            <person name="Soll D."/>
            <person name="Staggs R."/>
            <person name="Stansfield I."/>
            <person name="Stumpf M.P."/>
            <person name="Sudbery P.E."/>
            <person name="Srikantha T."/>
            <person name="Zeng Q."/>
            <person name="Berman J."/>
            <person name="Berriman M."/>
            <person name="Heitman J."/>
            <person name="Gow N.A."/>
            <person name="Lorenz M.C."/>
            <person name="Birren B.W."/>
            <person name="Kellis M."/>
            <person name="Cuomo C.A."/>
        </authorList>
    </citation>
    <scope>NUCLEOTIDE SEQUENCE [LARGE SCALE GENOMIC DNA]</scope>
    <source>
        <strain evidence="25">ATCC 6260 / CBS 566 / DSM 6381 / JCM 1539 / NBRC 10279 / NRRL Y-324</strain>
    </source>
</reference>
<dbReference type="RefSeq" id="XP_001483574.2">
    <property type="nucleotide sequence ID" value="XM_001483524.1"/>
</dbReference>
<dbReference type="InterPro" id="IPR006555">
    <property type="entry name" value="ATP-dep_Helicase_C"/>
</dbReference>
<gene>
    <name evidence="24" type="ORF">PGUG_04303</name>
</gene>
<dbReference type="GO" id="GO:0005524">
    <property type="term" value="F:ATP binding"/>
    <property type="evidence" value="ECO:0007669"/>
    <property type="project" value="UniProtKB-KW"/>
</dbReference>
<dbReference type="GO" id="GO:0005675">
    <property type="term" value="C:transcription factor TFIIH holo complex"/>
    <property type="evidence" value="ECO:0007669"/>
    <property type="project" value="EnsemblFungi"/>
</dbReference>
<evidence type="ECO:0000256" key="1">
    <source>
        <dbReference type="ARBA" id="ARBA00001966"/>
    </source>
</evidence>
<evidence type="ECO:0000256" key="5">
    <source>
        <dbReference type="ARBA" id="ARBA00022723"/>
    </source>
</evidence>
<keyword evidence="16" id="KW-0234">DNA repair</keyword>
<dbReference type="InterPro" id="IPR013020">
    <property type="entry name" value="Rad3/Chl1-like"/>
</dbReference>
<evidence type="ECO:0000256" key="21">
    <source>
        <dbReference type="SAM" id="Coils"/>
    </source>
</evidence>
<keyword evidence="14" id="KW-0238">DNA-binding</keyword>
<keyword evidence="5" id="KW-0479">Metal-binding</keyword>
<keyword evidence="4" id="KW-0004">4Fe-4S</keyword>
<dbReference type="EMBL" id="CH408159">
    <property type="protein sequence ID" value="EDK40205.2"/>
    <property type="molecule type" value="Genomic_DNA"/>
</dbReference>
<organism evidence="24 25">
    <name type="scientific">Meyerozyma guilliermondii (strain ATCC 6260 / CBS 566 / DSM 6381 / JCM 1539 / NBRC 10279 / NRRL Y-324)</name>
    <name type="common">Yeast</name>
    <name type="synonym">Candida guilliermondii</name>
    <dbReference type="NCBI Taxonomy" id="294746"/>
    <lineage>
        <taxon>Eukaryota</taxon>
        <taxon>Fungi</taxon>
        <taxon>Dikarya</taxon>
        <taxon>Ascomycota</taxon>
        <taxon>Saccharomycotina</taxon>
        <taxon>Pichiomycetes</taxon>
        <taxon>Debaryomycetaceae</taxon>
        <taxon>Meyerozyma</taxon>
    </lineage>
</organism>
<dbReference type="GO" id="GO:0046872">
    <property type="term" value="F:metal ion binding"/>
    <property type="evidence" value="ECO:0007669"/>
    <property type="project" value="UniProtKB-KW"/>
</dbReference>
<evidence type="ECO:0000256" key="6">
    <source>
        <dbReference type="ARBA" id="ARBA00022741"/>
    </source>
</evidence>
<dbReference type="AlphaFoldDB" id="A5DM02"/>
<dbReference type="PROSITE" id="PS51193">
    <property type="entry name" value="HELICASE_ATP_BIND_2"/>
    <property type="match status" value="1"/>
</dbReference>
<comment type="subcellular location">
    <subcellularLocation>
        <location evidence="2">Nucleus</location>
    </subcellularLocation>
</comment>
<dbReference type="InterPro" id="IPR002464">
    <property type="entry name" value="DNA/RNA_helicase_DEAH_CS"/>
</dbReference>
<dbReference type="GO" id="GO:0043139">
    <property type="term" value="F:5'-3' DNA helicase activity"/>
    <property type="evidence" value="ECO:0007669"/>
    <property type="project" value="UniProtKB-EC"/>
</dbReference>
<evidence type="ECO:0000256" key="3">
    <source>
        <dbReference type="ARBA" id="ARBA00009146"/>
    </source>
</evidence>
<dbReference type="STRING" id="294746.A5DM02"/>
<keyword evidence="17" id="KW-0413">Isomerase</keyword>
<keyword evidence="15" id="KW-0804">Transcription</keyword>
<dbReference type="GO" id="GO:0006367">
    <property type="term" value="P:transcription initiation at RNA polymerase II promoter"/>
    <property type="evidence" value="ECO:0007669"/>
    <property type="project" value="EnsemblFungi"/>
</dbReference>
<name>A5DM02_PICGU</name>
<keyword evidence="18" id="KW-0539">Nucleus</keyword>
<dbReference type="GO" id="GO:0006289">
    <property type="term" value="P:nucleotide-excision repair"/>
    <property type="evidence" value="ECO:0007669"/>
    <property type="project" value="EnsemblFungi"/>
</dbReference>